<sequence length="120" mass="11990">MPPITQPAFTRLAVVGLLGLLGLSPTLLGLLEGAARGEGPLPSLPGSLSPALLAALSLIQPGLLLLGGVALGVVLAPRVGLRSVLPGLSDRPFSWGDGAAGLLAGVLYGGLTEELLLRWG</sequence>
<evidence type="ECO:0008006" key="4">
    <source>
        <dbReference type="Google" id="ProtNLM"/>
    </source>
</evidence>
<keyword evidence="3" id="KW-1185">Reference proteome</keyword>
<evidence type="ECO:0000313" key="2">
    <source>
        <dbReference type="EMBL" id="BDP44229.1"/>
    </source>
</evidence>
<accession>A0ABN6RNH1</accession>
<gene>
    <name evidence="2" type="ORF">DAETH_41980</name>
</gene>
<protein>
    <recommendedName>
        <fullName evidence="4">Abortive infection protein</fullName>
    </recommendedName>
</protein>
<keyword evidence="2" id="KW-0614">Plasmid</keyword>
<dbReference type="RefSeq" id="WP_264778097.1">
    <property type="nucleotide sequence ID" value="NZ_AP026562.1"/>
</dbReference>
<feature type="transmembrane region" description="Helical" evidence="1">
    <location>
        <begin position="51"/>
        <end position="76"/>
    </location>
</feature>
<organism evidence="2 3">
    <name type="scientific">Deinococcus aetherius</name>
    <dbReference type="NCBI Taxonomy" id="200252"/>
    <lineage>
        <taxon>Bacteria</taxon>
        <taxon>Thermotogati</taxon>
        <taxon>Deinococcota</taxon>
        <taxon>Deinococci</taxon>
        <taxon>Deinococcales</taxon>
        <taxon>Deinococcaceae</taxon>
        <taxon>Deinococcus</taxon>
    </lineage>
</organism>
<keyword evidence="1" id="KW-1133">Transmembrane helix</keyword>
<keyword evidence="1" id="KW-0812">Transmembrane</keyword>
<reference evidence="2" key="1">
    <citation type="submission" date="2022-07" db="EMBL/GenBank/DDBJ databases">
        <title>Complete Genome Sequence of the Radioresistant Bacterium Deinococcus aetherius ST0316, Isolated from the Air Dust collected in Lower Stratosphere above Japan.</title>
        <authorList>
            <person name="Satoh K."/>
            <person name="Hagiwara K."/>
            <person name="Katsumata K."/>
            <person name="Kubo A."/>
            <person name="Yokobori S."/>
            <person name="Yamagishi A."/>
            <person name="Oono Y."/>
            <person name="Narumi I."/>
        </authorList>
    </citation>
    <scope>NUCLEOTIDE SEQUENCE</scope>
    <source>
        <strain evidence="2">ST0316</strain>
        <plasmid evidence="2">pDAETH-2</plasmid>
    </source>
</reference>
<dbReference type="Proteomes" id="UP001064971">
    <property type="component" value="Plasmid pDAETH-2"/>
</dbReference>
<evidence type="ECO:0000313" key="3">
    <source>
        <dbReference type="Proteomes" id="UP001064971"/>
    </source>
</evidence>
<name>A0ABN6RNH1_9DEIO</name>
<dbReference type="EMBL" id="AP026562">
    <property type="protein sequence ID" value="BDP44229.1"/>
    <property type="molecule type" value="Genomic_DNA"/>
</dbReference>
<geneLocation type="plasmid" evidence="2 3">
    <name>pDAETH-2</name>
</geneLocation>
<keyword evidence="1" id="KW-0472">Membrane</keyword>
<evidence type="ECO:0000256" key="1">
    <source>
        <dbReference type="SAM" id="Phobius"/>
    </source>
</evidence>
<feature type="transmembrane region" description="Helical" evidence="1">
    <location>
        <begin position="12"/>
        <end position="31"/>
    </location>
</feature>
<proteinExistence type="predicted"/>